<keyword evidence="3" id="KW-1185">Reference proteome</keyword>
<proteinExistence type="predicted"/>
<accession>A0A318Z5L4</accession>
<evidence type="ECO:0000313" key="2">
    <source>
        <dbReference type="EMBL" id="PYH41714.1"/>
    </source>
</evidence>
<feature type="compositionally biased region" description="Acidic residues" evidence="1">
    <location>
        <begin position="151"/>
        <end position="161"/>
    </location>
</feature>
<dbReference type="EMBL" id="KZ821261">
    <property type="protein sequence ID" value="PYH41714.1"/>
    <property type="molecule type" value="Genomic_DNA"/>
</dbReference>
<evidence type="ECO:0000256" key="1">
    <source>
        <dbReference type="SAM" id="MobiDB-lite"/>
    </source>
</evidence>
<gene>
    <name evidence="2" type="ORF">BP01DRAFT_163888</name>
</gene>
<sequence>MEESEWKPPPNPALESLFNWAVDKAEAKKFDHPDRHVPDPIIDSEVLEQIADLLLREKLKPLVITSDFLMQRVPMYCEWGYRERYEDELIEFLKALVPQVEASSTEFLRQREQEAVILSQVALGDDGAVGVITTPSPALPLVPAAPSQGQQEEEETEEEKG</sequence>
<dbReference type="RefSeq" id="XP_025427696.1">
    <property type="nucleotide sequence ID" value="XM_025570722.1"/>
</dbReference>
<dbReference type="Proteomes" id="UP000248349">
    <property type="component" value="Unassembled WGS sequence"/>
</dbReference>
<dbReference type="GeneID" id="37071950"/>
<dbReference type="AlphaFoldDB" id="A0A318Z5L4"/>
<organism evidence="2 3">
    <name type="scientific">Aspergillus saccharolyticus JOP 1030-1</name>
    <dbReference type="NCBI Taxonomy" id="1450539"/>
    <lineage>
        <taxon>Eukaryota</taxon>
        <taxon>Fungi</taxon>
        <taxon>Dikarya</taxon>
        <taxon>Ascomycota</taxon>
        <taxon>Pezizomycotina</taxon>
        <taxon>Eurotiomycetes</taxon>
        <taxon>Eurotiomycetidae</taxon>
        <taxon>Eurotiales</taxon>
        <taxon>Aspergillaceae</taxon>
        <taxon>Aspergillus</taxon>
        <taxon>Aspergillus subgen. Circumdati</taxon>
    </lineage>
</organism>
<protein>
    <submittedName>
        <fullName evidence="2">Uncharacterized protein</fullName>
    </submittedName>
</protein>
<name>A0A318Z5L4_9EURO</name>
<evidence type="ECO:0000313" key="3">
    <source>
        <dbReference type="Proteomes" id="UP000248349"/>
    </source>
</evidence>
<feature type="region of interest" description="Disordered" evidence="1">
    <location>
        <begin position="139"/>
        <end position="161"/>
    </location>
</feature>
<feature type="non-terminal residue" evidence="2">
    <location>
        <position position="161"/>
    </location>
</feature>
<reference evidence="2 3" key="1">
    <citation type="submission" date="2016-12" db="EMBL/GenBank/DDBJ databases">
        <title>The genomes of Aspergillus section Nigri reveals drivers in fungal speciation.</title>
        <authorList>
            <consortium name="DOE Joint Genome Institute"/>
            <person name="Vesth T.C."/>
            <person name="Nybo J."/>
            <person name="Theobald S."/>
            <person name="Brandl J."/>
            <person name="Frisvad J.C."/>
            <person name="Nielsen K.F."/>
            <person name="Lyhne E.K."/>
            <person name="Kogle M.E."/>
            <person name="Kuo A."/>
            <person name="Riley R."/>
            <person name="Clum A."/>
            <person name="Nolan M."/>
            <person name="Lipzen A."/>
            <person name="Salamov A."/>
            <person name="Henrissat B."/>
            <person name="Wiebenga A."/>
            <person name="De Vries R.P."/>
            <person name="Grigoriev I.V."/>
            <person name="Mortensen U.H."/>
            <person name="Andersen M.R."/>
            <person name="Baker S.E."/>
        </authorList>
    </citation>
    <scope>NUCLEOTIDE SEQUENCE [LARGE SCALE GENOMIC DNA]</scope>
    <source>
        <strain evidence="2 3">JOP 1030-1</strain>
    </source>
</reference>